<evidence type="ECO:0008006" key="3">
    <source>
        <dbReference type="Google" id="ProtNLM"/>
    </source>
</evidence>
<dbReference type="Proteomes" id="UP001458880">
    <property type="component" value="Unassembled WGS sequence"/>
</dbReference>
<dbReference type="EMBL" id="JASPKY010000721">
    <property type="protein sequence ID" value="KAK9686230.1"/>
    <property type="molecule type" value="Genomic_DNA"/>
</dbReference>
<reference evidence="1 2" key="1">
    <citation type="journal article" date="2024" name="BMC Genomics">
        <title>De novo assembly and annotation of Popillia japonica's genome with initial clues to its potential as an invasive pest.</title>
        <authorList>
            <person name="Cucini C."/>
            <person name="Boschi S."/>
            <person name="Funari R."/>
            <person name="Cardaioli E."/>
            <person name="Iannotti N."/>
            <person name="Marturano G."/>
            <person name="Paoli F."/>
            <person name="Bruttini M."/>
            <person name="Carapelli A."/>
            <person name="Frati F."/>
            <person name="Nardi F."/>
        </authorList>
    </citation>
    <scope>NUCLEOTIDE SEQUENCE [LARGE SCALE GENOMIC DNA]</scope>
    <source>
        <strain evidence="1">DMR45628</strain>
    </source>
</reference>
<dbReference type="AlphaFoldDB" id="A0AAW1IAR5"/>
<proteinExistence type="predicted"/>
<name>A0AAW1IAR5_POPJA</name>
<gene>
    <name evidence="1" type="ORF">QE152_g37351</name>
</gene>
<keyword evidence="2" id="KW-1185">Reference proteome</keyword>
<protein>
    <recommendedName>
        <fullName evidence="3">Regulatory protein zeste</fullName>
    </recommendedName>
</protein>
<evidence type="ECO:0000313" key="1">
    <source>
        <dbReference type="EMBL" id="KAK9686230.1"/>
    </source>
</evidence>
<sequence>MSPTKFLTRGHLQIIMCYANVERKFLKEKGNNVLKRWAVLTPLLNSLNNNAINTTSEGWKDAFQQFKTDARKKHRNNEKLNVFEKEFVMLENSVTSEKLNQTEGEEKKMKIRSIQEFQFKVK</sequence>
<organism evidence="1 2">
    <name type="scientific">Popillia japonica</name>
    <name type="common">Japanese beetle</name>
    <dbReference type="NCBI Taxonomy" id="7064"/>
    <lineage>
        <taxon>Eukaryota</taxon>
        <taxon>Metazoa</taxon>
        <taxon>Ecdysozoa</taxon>
        <taxon>Arthropoda</taxon>
        <taxon>Hexapoda</taxon>
        <taxon>Insecta</taxon>
        <taxon>Pterygota</taxon>
        <taxon>Neoptera</taxon>
        <taxon>Endopterygota</taxon>
        <taxon>Coleoptera</taxon>
        <taxon>Polyphaga</taxon>
        <taxon>Scarabaeiformia</taxon>
        <taxon>Scarabaeidae</taxon>
        <taxon>Rutelinae</taxon>
        <taxon>Popillia</taxon>
    </lineage>
</organism>
<comment type="caution">
    <text evidence="1">The sequence shown here is derived from an EMBL/GenBank/DDBJ whole genome shotgun (WGS) entry which is preliminary data.</text>
</comment>
<accession>A0AAW1IAR5</accession>
<evidence type="ECO:0000313" key="2">
    <source>
        <dbReference type="Proteomes" id="UP001458880"/>
    </source>
</evidence>